<reference evidence="6" key="2">
    <citation type="submission" date="2022-11" db="EMBL/GenBank/DDBJ databases">
        <title>Temperate bacteriophages infecting mucin-degrading bacterium Ruminococcus gnavus from the human gut.</title>
        <authorList>
            <person name="Buttimer C."/>
        </authorList>
    </citation>
    <scope>NUCLEOTIDE SEQUENCE</scope>
    <source>
        <strain evidence="6">CCUG 49994</strain>
        <strain evidence="7">CCUG 52279</strain>
    </source>
</reference>
<organism evidence="8 9">
    <name type="scientific">Mediterraneibacter gnavus</name>
    <name type="common">Ruminococcus gnavus</name>
    <dbReference type="NCBI Taxonomy" id="33038"/>
    <lineage>
        <taxon>Bacteria</taxon>
        <taxon>Bacillati</taxon>
        <taxon>Bacillota</taxon>
        <taxon>Clostridia</taxon>
        <taxon>Lachnospirales</taxon>
        <taxon>Lachnospiraceae</taxon>
        <taxon>Mediterraneibacter</taxon>
    </lineage>
</organism>
<keyword evidence="3" id="KW-0804">Transcription</keyword>
<reference evidence="8 9" key="1">
    <citation type="journal article" date="2017" name="Genome Med.">
        <title>A novel Ruminococcus gnavus clade enriched in inflammatory bowel disease patients.</title>
        <authorList>
            <person name="Hall A.B."/>
            <person name="Yassour M."/>
            <person name="Sauk J."/>
            <person name="Garner A."/>
            <person name="Jiang X."/>
            <person name="Arthur T."/>
            <person name="Lagoudas G.K."/>
            <person name="Vatanen T."/>
            <person name="Fornelos N."/>
            <person name="Wilson R."/>
            <person name="Bertha M."/>
            <person name="Cohen M."/>
            <person name="Garber J."/>
            <person name="Khalili H."/>
            <person name="Gevers D."/>
            <person name="Ananthakrishnan A.N."/>
            <person name="Kugathasan S."/>
            <person name="Lander E.S."/>
            <person name="Blainey P."/>
            <person name="Vlamakis H."/>
            <person name="Xavier R.J."/>
            <person name="Huttenhower C."/>
        </authorList>
    </citation>
    <scope>NUCLEOTIDE SEQUENCE [LARGE SCALE GENOMIC DNA]</scope>
    <source>
        <strain evidence="8 9">RJX1125</strain>
    </source>
</reference>
<dbReference type="GO" id="GO:1901135">
    <property type="term" value="P:carbohydrate derivative metabolic process"/>
    <property type="evidence" value="ECO:0007669"/>
    <property type="project" value="InterPro"/>
</dbReference>
<dbReference type="InterPro" id="IPR035472">
    <property type="entry name" value="RpiR-like_SIS"/>
</dbReference>
<dbReference type="PANTHER" id="PTHR30514">
    <property type="entry name" value="GLUCOKINASE"/>
    <property type="match status" value="1"/>
</dbReference>
<dbReference type="Pfam" id="PF01418">
    <property type="entry name" value="HTH_6"/>
    <property type="match status" value="1"/>
</dbReference>
<evidence type="ECO:0000313" key="8">
    <source>
        <dbReference type="EMBL" id="PLT71525.1"/>
    </source>
</evidence>
<dbReference type="PANTHER" id="PTHR30514:SF1">
    <property type="entry name" value="HTH-TYPE TRANSCRIPTIONAL REGULATOR HEXR-RELATED"/>
    <property type="match status" value="1"/>
</dbReference>
<gene>
    <name evidence="8" type="ORF">CDL23_14790</name>
    <name evidence="7" type="ORF">OZZ16_13515</name>
    <name evidence="6" type="ORF">OZZ17_16095</name>
</gene>
<evidence type="ECO:0000313" key="6">
    <source>
        <dbReference type="EMBL" id="MCZ0669024.1"/>
    </source>
</evidence>
<comment type="caution">
    <text evidence="8">The sequence shown here is derived from an EMBL/GenBank/DDBJ whole genome shotgun (WGS) entry which is preliminary data.</text>
</comment>
<dbReference type="InterPro" id="IPR009057">
    <property type="entry name" value="Homeodomain-like_sf"/>
</dbReference>
<accession>A0A2N5P901</accession>
<feature type="domain" description="HTH rpiR-type" evidence="4">
    <location>
        <begin position="3"/>
        <end position="79"/>
    </location>
</feature>
<dbReference type="InterPro" id="IPR036388">
    <property type="entry name" value="WH-like_DNA-bd_sf"/>
</dbReference>
<dbReference type="Gene3D" id="1.10.10.10">
    <property type="entry name" value="Winged helix-like DNA-binding domain superfamily/Winged helix DNA-binding domain"/>
    <property type="match status" value="1"/>
</dbReference>
<dbReference type="SUPFAM" id="SSF53697">
    <property type="entry name" value="SIS domain"/>
    <property type="match status" value="1"/>
</dbReference>
<feature type="domain" description="SIS" evidence="5">
    <location>
        <begin position="133"/>
        <end position="272"/>
    </location>
</feature>
<evidence type="ECO:0000313" key="7">
    <source>
        <dbReference type="EMBL" id="MCZ0690897.1"/>
    </source>
</evidence>
<dbReference type="CDD" id="cd05013">
    <property type="entry name" value="SIS_RpiR"/>
    <property type="match status" value="1"/>
</dbReference>
<dbReference type="Proteomes" id="UP001079535">
    <property type="component" value="Unassembled WGS sequence"/>
</dbReference>
<dbReference type="Pfam" id="PF01380">
    <property type="entry name" value="SIS"/>
    <property type="match status" value="1"/>
</dbReference>
<dbReference type="Proteomes" id="UP001076974">
    <property type="component" value="Unassembled WGS sequence"/>
</dbReference>
<evidence type="ECO:0000256" key="1">
    <source>
        <dbReference type="ARBA" id="ARBA00023015"/>
    </source>
</evidence>
<proteinExistence type="predicted"/>
<name>A0A2N5P901_MEDGN</name>
<evidence type="ECO:0000259" key="5">
    <source>
        <dbReference type="PROSITE" id="PS51464"/>
    </source>
</evidence>
<dbReference type="EMBL" id="NIHT01000033">
    <property type="protein sequence ID" value="PLT71525.1"/>
    <property type="molecule type" value="Genomic_DNA"/>
</dbReference>
<evidence type="ECO:0000259" key="4">
    <source>
        <dbReference type="PROSITE" id="PS51071"/>
    </source>
</evidence>
<dbReference type="InterPro" id="IPR046348">
    <property type="entry name" value="SIS_dom_sf"/>
</dbReference>
<dbReference type="EMBL" id="JAPRBD010000025">
    <property type="protein sequence ID" value="MCZ0690897.1"/>
    <property type="molecule type" value="Genomic_DNA"/>
</dbReference>
<dbReference type="InterPro" id="IPR001347">
    <property type="entry name" value="SIS_dom"/>
</dbReference>
<dbReference type="AlphaFoldDB" id="A0A2N5P901"/>
<evidence type="ECO:0000256" key="2">
    <source>
        <dbReference type="ARBA" id="ARBA00023125"/>
    </source>
</evidence>
<dbReference type="Proteomes" id="UP000235093">
    <property type="component" value="Unassembled WGS sequence"/>
</dbReference>
<dbReference type="InterPro" id="IPR000281">
    <property type="entry name" value="HTH_RpiR"/>
</dbReference>
<dbReference type="PROSITE" id="PS51464">
    <property type="entry name" value="SIS"/>
    <property type="match status" value="1"/>
</dbReference>
<keyword evidence="2" id="KW-0238">DNA-binding</keyword>
<protein>
    <submittedName>
        <fullName evidence="8">MurR/RpiR family transcriptional regulator</fullName>
    </submittedName>
</protein>
<dbReference type="InterPro" id="IPR047640">
    <property type="entry name" value="RpiR-like"/>
</dbReference>
<keyword evidence="1" id="KW-0805">Transcription regulation</keyword>
<dbReference type="EMBL" id="JAPRAY010000029">
    <property type="protein sequence ID" value="MCZ0669024.1"/>
    <property type="molecule type" value="Genomic_DNA"/>
</dbReference>
<evidence type="ECO:0000313" key="9">
    <source>
        <dbReference type="Proteomes" id="UP000235093"/>
    </source>
</evidence>
<dbReference type="SUPFAM" id="SSF46689">
    <property type="entry name" value="Homeodomain-like"/>
    <property type="match status" value="1"/>
</dbReference>
<dbReference type="Gene3D" id="3.40.50.10490">
    <property type="entry name" value="Glucose-6-phosphate isomerase like protein, domain 1"/>
    <property type="match status" value="1"/>
</dbReference>
<dbReference type="GO" id="GO:0003677">
    <property type="term" value="F:DNA binding"/>
    <property type="evidence" value="ECO:0007669"/>
    <property type="project" value="UniProtKB-KW"/>
</dbReference>
<dbReference type="GO" id="GO:0003700">
    <property type="term" value="F:DNA-binding transcription factor activity"/>
    <property type="evidence" value="ECO:0007669"/>
    <property type="project" value="InterPro"/>
</dbReference>
<evidence type="ECO:0000256" key="3">
    <source>
        <dbReference type="ARBA" id="ARBA00023163"/>
    </source>
</evidence>
<dbReference type="GO" id="GO:0097367">
    <property type="term" value="F:carbohydrate derivative binding"/>
    <property type="evidence" value="ECO:0007669"/>
    <property type="project" value="InterPro"/>
</dbReference>
<dbReference type="RefSeq" id="WP_022036986.1">
    <property type="nucleotide sequence ID" value="NZ_AP031447.1"/>
</dbReference>
<dbReference type="PROSITE" id="PS51071">
    <property type="entry name" value="HTH_RPIR"/>
    <property type="match status" value="1"/>
</dbReference>
<sequence>MEQSVEFLIKSHYAQLRTSEKKVADYVLKQGMKCKKMTIESLAEESGVSQPTVMRFVKASGFQNYKEFQYALLCQDMQEKSRMEEKDAERVLYGYQLKPQDTMESVPGKVVSGTIAMMEEMLKSIAVSDLKETVRLISNARRVHIFCVENSAATAVDLMTKLLYLGIDCQYYTDYYLQRIAASSLHQDDTVIAISYSGQSKDVVDTVKTAKKAGAKVVVITNFEQTLLEKWGDVVLKSSQKQLLYGDAIFSRTTQMALIDMLYMGIILSDYEKYTHQLDKSSKVVRDKAYS</sequence>